<keyword evidence="3" id="KW-1185">Reference proteome</keyword>
<evidence type="ECO:0000256" key="1">
    <source>
        <dbReference type="SAM" id="MobiDB-lite"/>
    </source>
</evidence>
<feature type="region of interest" description="Disordered" evidence="1">
    <location>
        <begin position="51"/>
        <end position="76"/>
    </location>
</feature>
<dbReference type="Proteomes" id="UP000052978">
    <property type="component" value="Unassembled WGS sequence"/>
</dbReference>
<evidence type="ECO:0000313" key="2">
    <source>
        <dbReference type="EMBL" id="EPQ18797.1"/>
    </source>
</evidence>
<proteinExistence type="predicted"/>
<accession>S7QCC8</accession>
<name>S7QCC8_MYOBR</name>
<sequence>MPKKLMQTVLEHSRLKYRRMDTVQLDSQTDPSTLFTQYTRLGQTKFLPEKEIPGDTFGTSHNDKGVQGRNCGYLKE</sequence>
<gene>
    <name evidence="2" type="ORF">D623_10017898</name>
</gene>
<organism evidence="2 3">
    <name type="scientific">Myotis brandtii</name>
    <name type="common">Brandt's bat</name>
    <dbReference type="NCBI Taxonomy" id="109478"/>
    <lineage>
        <taxon>Eukaryota</taxon>
        <taxon>Metazoa</taxon>
        <taxon>Chordata</taxon>
        <taxon>Craniata</taxon>
        <taxon>Vertebrata</taxon>
        <taxon>Euteleostomi</taxon>
        <taxon>Mammalia</taxon>
        <taxon>Eutheria</taxon>
        <taxon>Laurasiatheria</taxon>
        <taxon>Chiroptera</taxon>
        <taxon>Yangochiroptera</taxon>
        <taxon>Vespertilionidae</taxon>
        <taxon>Myotis</taxon>
    </lineage>
</organism>
<reference evidence="2 3" key="1">
    <citation type="journal article" date="2013" name="Nat. Commun.">
        <title>Genome analysis reveals insights into physiology and longevity of the Brandt's bat Myotis brandtii.</title>
        <authorList>
            <person name="Seim I."/>
            <person name="Fang X."/>
            <person name="Xiong Z."/>
            <person name="Lobanov A.V."/>
            <person name="Huang Z."/>
            <person name="Ma S."/>
            <person name="Feng Y."/>
            <person name="Turanov A.A."/>
            <person name="Zhu Y."/>
            <person name="Lenz T.L."/>
            <person name="Gerashchenko M.V."/>
            <person name="Fan D."/>
            <person name="Hee Yim S."/>
            <person name="Yao X."/>
            <person name="Jordan D."/>
            <person name="Xiong Y."/>
            <person name="Ma Y."/>
            <person name="Lyapunov A.N."/>
            <person name="Chen G."/>
            <person name="Kulakova O.I."/>
            <person name="Sun Y."/>
            <person name="Lee S.G."/>
            <person name="Bronson R.T."/>
            <person name="Moskalev A.A."/>
            <person name="Sunyaev S.R."/>
            <person name="Zhang G."/>
            <person name="Krogh A."/>
            <person name="Wang J."/>
            <person name="Gladyshev V.N."/>
        </authorList>
    </citation>
    <scope>NUCLEOTIDE SEQUENCE [LARGE SCALE GENOMIC DNA]</scope>
</reference>
<protein>
    <submittedName>
        <fullName evidence="2">Uncharacterized protein</fullName>
    </submittedName>
</protein>
<evidence type="ECO:0000313" key="3">
    <source>
        <dbReference type="Proteomes" id="UP000052978"/>
    </source>
</evidence>
<dbReference type="AlphaFoldDB" id="S7QCC8"/>
<dbReference type="EMBL" id="KE164558">
    <property type="protein sequence ID" value="EPQ18797.1"/>
    <property type="molecule type" value="Genomic_DNA"/>
</dbReference>